<protein>
    <submittedName>
        <fullName evidence="2">Uncharacterized protein</fullName>
    </submittedName>
</protein>
<evidence type="ECO:0000313" key="2">
    <source>
        <dbReference type="EMBL" id="RRD28287.1"/>
    </source>
</evidence>
<feature type="region of interest" description="Disordered" evidence="1">
    <location>
        <begin position="139"/>
        <end position="231"/>
    </location>
</feature>
<accession>A0A3P1V3M3</accession>
<keyword evidence="3" id="KW-1185">Reference proteome</keyword>
<dbReference type="AlphaFoldDB" id="A0A3P1V3M3"/>
<reference evidence="2 3" key="1">
    <citation type="submission" date="2018-11" db="EMBL/GenBank/DDBJ databases">
        <title>Genomes From Bacteria Associated with the Canine Oral Cavity: a Test Case for Automated Genome-Based Taxonomic Assignment.</title>
        <authorList>
            <person name="Coil D.A."/>
            <person name="Jospin G."/>
            <person name="Darling A.E."/>
            <person name="Wallis C."/>
            <person name="Davis I.J."/>
            <person name="Harris S."/>
            <person name="Eisen J.A."/>
            <person name="Holcombe L.J."/>
            <person name="O'Flynn C."/>
        </authorList>
    </citation>
    <scope>NUCLEOTIDE SEQUENCE [LARGE SCALE GENOMIC DNA]</scope>
    <source>
        <strain evidence="2 3">OH5050</strain>
    </source>
</reference>
<sequence>MTSLREQAQNARVGVASEAMSVDAARSALGRCDTSHGALLTQVASLMRATSEACDGVTAVRRRVLACQDYAAAHPLLSLHADGSVSTHLEAGGGMPDAPDSASKTAEAQAQAAELEAMVTATLTHANHVDQAFASSLNALATPDPKPGPTPIPPSPDNPGPPRDSPNRSRYGRSRQGEEQEDKSTTTQGGNTGLHKPPIPGEHADMPGVTPWQYQGDSKDEGSGKYAQRPPTAKDYAVHEAATTAAGLFRLVWPDASRNLLHYLENTGEPQQINVNRMMKDMPELDDNTQRDVKDLANQAKNDAISSGASGPVTYTFSTAWKSEYADQKEHPNWFYATGGYQRATEGTVTVYPPTEGNPEWTYKYNYRVHVADRYNWDAKKATKIGDLTITDKELQELHQSGLAQEYDLIGESSVVSGP</sequence>
<feature type="compositionally biased region" description="Pro residues" evidence="1">
    <location>
        <begin position="144"/>
        <end position="164"/>
    </location>
</feature>
<evidence type="ECO:0000313" key="3">
    <source>
        <dbReference type="Proteomes" id="UP000271272"/>
    </source>
</evidence>
<feature type="compositionally biased region" description="Basic and acidic residues" evidence="1">
    <location>
        <begin position="175"/>
        <end position="184"/>
    </location>
</feature>
<dbReference type="Proteomes" id="UP000271272">
    <property type="component" value="Unassembled WGS sequence"/>
</dbReference>
<comment type="caution">
    <text evidence="2">The sequence shown here is derived from an EMBL/GenBank/DDBJ whole genome shotgun (WGS) entry which is preliminary data.</text>
</comment>
<feature type="region of interest" description="Disordered" evidence="1">
    <location>
        <begin position="88"/>
        <end position="110"/>
    </location>
</feature>
<name>A0A3P1V3M3_9ACTO</name>
<dbReference type="EMBL" id="RQZC01000017">
    <property type="protein sequence ID" value="RRD28287.1"/>
    <property type="molecule type" value="Genomic_DNA"/>
</dbReference>
<dbReference type="OrthoDB" id="4763361at2"/>
<organism evidence="2 3">
    <name type="scientific">Actinomyces bowdenii</name>
    <dbReference type="NCBI Taxonomy" id="131109"/>
    <lineage>
        <taxon>Bacteria</taxon>
        <taxon>Bacillati</taxon>
        <taxon>Actinomycetota</taxon>
        <taxon>Actinomycetes</taxon>
        <taxon>Actinomycetales</taxon>
        <taxon>Actinomycetaceae</taxon>
        <taxon>Actinomyces</taxon>
    </lineage>
</organism>
<gene>
    <name evidence="2" type="ORF">EII10_09285</name>
</gene>
<evidence type="ECO:0000256" key="1">
    <source>
        <dbReference type="SAM" id="MobiDB-lite"/>
    </source>
</evidence>
<proteinExistence type="predicted"/>